<sequence length="60" mass="7115">MGFSEMDFGKMYHNPPMVPLRTVFNQVYYSSSWLQADKVSMKYECDGSYWLEFIKLDACE</sequence>
<proteinExistence type="predicted"/>
<dbReference type="HOGENOM" id="CLU_2942957_0_0_1"/>
<organism evidence="1">
    <name type="scientific">Rhizophagus irregularis (strain DAOM 181602 / DAOM 197198 / MUCL 43194)</name>
    <name type="common">Arbuscular mycorrhizal fungus</name>
    <name type="synonym">Glomus intraradices</name>
    <dbReference type="NCBI Taxonomy" id="747089"/>
    <lineage>
        <taxon>Eukaryota</taxon>
        <taxon>Fungi</taxon>
        <taxon>Fungi incertae sedis</taxon>
        <taxon>Mucoromycota</taxon>
        <taxon>Glomeromycotina</taxon>
        <taxon>Glomeromycetes</taxon>
        <taxon>Glomerales</taxon>
        <taxon>Glomeraceae</taxon>
        <taxon>Rhizophagus</taxon>
    </lineage>
</organism>
<name>U9TLA7_RHIID</name>
<accession>U9TLA7</accession>
<dbReference type="AlphaFoldDB" id="U9TLA7"/>
<evidence type="ECO:0000313" key="1">
    <source>
        <dbReference type="EMBL" id="ESA04111.1"/>
    </source>
</evidence>
<dbReference type="EMBL" id="KI294571">
    <property type="protein sequence ID" value="ESA04111.1"/>
    <property type="molecule type" value="Genomic_DNA"/>
</dbReference>
<reference evidence="1" key="1">
    <citation type="submission" date="2013-07" db="EMBL/GenBank/DDBJ databases">
        <title>The genome of an arbuscular mycorrhizal fungus provides insights into the evolution of the oldest plant symbiosis.</title>
        <authorList>
            <consortium name="DOE Joint Genome Institute"/>
            <person name="Tisserant E."/>
            <person name="Malbreil M."/>
            <person name="Kuo A."/>
            <person name="Kohler A."/>
            <person name="Symeonidi A."/>
            <person name="Balestrini R."/>
            <person name="Charron P."/>
            <person name="Duensing N."/>
            <person name="Frei-dit-Frey N."/>
            <person name="Gianinazzi-Pearson V."/>
            <person name="Gilbert B."/>
            <person name="Handa Y."/>
            <person name="Hijri M."/>
            <person name="Kaul R."/>
            <person name="Kawaguchi M."/>
            <person name="Krajinski F."/>
            <person name="Lammers P."/>
            <person name="Lapierre D."/>
            <person name="Masclaux F.G."/>
            <person name="Murat C."/>
            <person name="Morin E."/>
            <person name="Ndikumana S."/>
            <person name="Pagni M."/>
            <person name="Petitpierre D."/>
            <person name="Requena N."/>
            <person name="Rosikiewicz P."/>
            <person name="Riley R."/>
            <person name="Saito K."/>
            <person name="San Clemente H."/>
            <person name="Shapiro H."/>
            <person name="van Tuinen D."/>
            <person name="Becard G."/>
            <person name="Bonfante P."/>
            <person name="Paszkowski U."/>
            <person name="Shachar-Hill Y."/>
            <person name="Young J.P."/>
            <person name="Sanders I.R."/>
            <person name="Henrissat B."/>
            <person name="Rensing S.A."/>
            <person name="Grigoriev I.V."/>
            <person name="Corradi N."/>
            <person name="Roux C."/>
            <person name="Martin F."/>
        </authorList>
    </citation>
    <scope>NUCLEOTIDE SEQUENCE</scope>
    <source>
        <strain evidence="1">DAOM 197198</strain>
    </source>
</reference>
<protein>
    <submittedName>
        <fullName evidence="1">Uncharacterized protein</fullName>
    </submittedName>
</protein>
<gene>
    <name evidence="1" type="ORF">GLOINDRAFT_4914</name>
</gene>